<reference evidence="2" key="1">
    <citation type="submission" date="2016-06" db="EMBL/GenBank/DDBJ databases">
        <authorList>
            <person name="Varghese N."/>
            <person name="Submissions Spin"/>
        </authorList>
    </citation>
    <scope>NUCLEOTIDE SEQUENCE [LARGE SCALE GENOMIC DNA]</scope>
    <source>
        <strain evidence="2">DSM 43168</strain>
    </source>
</reference>
<evidence type="ECO:0000313" key="2">
    <source>
        <dbReference type="Proteomes" id="UP000183585"/>
    </source>
</evidence>
<organism evidence="1 2">
    <name type="scientific">Micromonospora carbonacea</name>
    <dbReference type="NCBI Taxonomy" id="47853"/>
    <lineage>
        <taxon>Bacteria</taxon>
        <taxon>Bacillati</taxon>
        <taxon>Actinomycetota</taxon>
        <taxon>Actinomycetes</taxon>
        <taxon>Micromonosporales</taxon>
        <taxon>Micromonosporaceae</taxon>
        <taxon>Micromonospora</taxon>
    </lineage>
</organism>
<name>A0A1C5AMB0_9ACTN</name>
<keyword evidence="2" id="KW-1185">Reference proteome</keyword>
<dbReference type="RefSeq" id="WP_074477671.1">
    <property type="nucleotide sequence ID" value="NZ_FMCT01000014.1"/>
</dbReference>
<dbReference type="EMBL" id="FMCT01000014">
    <property type="protein sequence ID" value="SCF46368.1"/>
    <property type="molecule type" value="Genomic_DNA"/>
</dbReference>
<gene>
    <name evidence="1" type="ORF">GA0070563_114175</name>
</gene>
<protein>
    <submittedName>
        <fullName evidence="1">Uncharacterized protein</fullName>
    </submittedName>
</protein>
<dbReference type="Proteomes" id="UP000183585">
    <property type="component" value="Unassembled WGS sequence"/>
</dbReference>
<accession>A0A1C5AMB0</accession>
<proteinExistence type="predicted"/>
<dbReference type="AlphaFoldDB" id="A0A1C5AMB0"/>
<sequence>MMDNDNGLTPARMLAFDAVPPVITSEPPAQANSVSFSMEQTTEVRIETPHLKVVIRSPAQLDDVCQAVEKLYASHRAARGPDTSLVP</sequence>
<evidence type="ECO:0000313" key="1">
    <source>
        <dbReference type="EMBL" id="SCF46368.1"/>
    </source>
</evidence>